<dbReference type="Pfam" id="PF00595">
    <property type="entry name" value="PDZ"/>
    <property type="match status" value="1"/>
</dbReference>
<dbReference type="Gene3D" id="3.10.20.90">
    <property type="entry name" value="Phosphatidylinositol 3-kinase Catalytic Subunit, Chain A, domain 1"/>
    <property type="match status" value="1"/>
</dbReference>
<evidence type="ECO:0000259" key="10">
    <source>
        <dbReference type="PROSITE" id="PS50056"/>
    </source>
</evidence>
<dbReference type="FunFam" id="1.20.80.10:FF:000003">
    <property type="entry name" value="Tyrosine-protein phosphatase non-receptor type 4"/>
    <property type="match status" value="1"/>
</dbReference>
<dbReference type="InterPro" id="IPR000299">
    <property type="entry name" value="FERM_domain"/>
</dbReference>
<dbReference type="InterPro" id="IPR036034">
    <property type="entry name" value="PDZ_sf"/>
</dbReference>
<dbReference type="PANTHER" id="PTHR45706">
    <property type="entry name" value="TYROSINE-PROTEIN PHOSPHATASE"/>
    <property type="match status" value="1"/>
</dbReference>
<dbReference type="CDD" id="cd06706">
    <property type="entry name" value="PDZ_PTPN3-4-like"/>
    <property type="match status" value="1"/>
</dbReference>
<organism evidence="13 14">
    <name type="scientific">Trichobilharzia regenti</name>
    <name type="common">Nasal bird schistosome</name>
    <dbReference type="NCBI Taxonomy" id="157069"/>
    <lineage>
        <taxon>Eukaryota</taxon>
        <taxon>Metazoa</taxon>
        <taxon>Spiralia</taxon>
        <taxon>Lophotrochozoa</taxon>
        <taxon>Platyhelminthes</taxon>
        <taxon>Trematoda</taxon>
        <taxon>Digenea</taxon>
        <taxon>Strigeidida</taxon>
        <taxon>Schistosomatoidea</taxon>
        <taxon>Schistosomatidae</taxon>
        <taxon>Trichobilharzia</taxon>
    </lineage>
</organism>
<dbReference type="Pfam" id="PF09379">
    <property type="entry name" value="FERM_N"/>
    <property type="match status" value="1"/>
</dbReference>
<evidence type="ECO:0000259" key="11">
    <source>
        <dbReference type="PROSITE" id="PS50057"/>
    </source>
</evidence>
<evidence type="ECO:0000256" key="1">
    <source>
        <dbReference type="ARBA" id="ARBA00004245"/>
    </source>
</evidence>
<feature type="compositionally biased region" description="Polar residues" evidence="8">
    <location>
        <begin position="496"/>
        <end position="506"/>
    </location>
</feature>
<keyword evidence="5" id="KW-0378">Hydrolase</keyword>
<dbReference type="EC" id="3.1.3.48" evidence="3"/>
<dbReference type="GO" id="GO:0005856">
    <property type="term" value="C:cytoskeleton"/>
    <property type="evidence" value="ECO:0007669"/>
    <property type="project" value="UniProtKB-SubCell"/>
</dbReference>
<feature type="compositionally biased region" description="Polar residues" evidence="8">
    <location>
        <begin position="461"/>
        <end position="482"/>
    </location>
</feature>
<evidence type="ECO:0000256" key="3">
    <source>
        <dbReference type="ARBA" id="ARBA00013064"/>
    </source>
</evidence>
<evidence type="ECO:0000259" key="12">
    <source>
        <dbReference type="PROSITE" id="PS50106"/>
    </source>
</evidence>
<feature type="domain" description="Tyrosine specific protein phosphatases" evidence="10">
    <location>
        <begin position="1293"/>
        <end position="1364"/>
    </location>
</feature>
<dbReference type="Gene3D" id="3.90.190.10">
    <property type="entry name" value="Protein tyrosine phosphatase superfamily"/>
    <property type="match status" value="1"/>
</dbReference>
<dbReference type="InterPro" id="IPR019748">
    <property type="entry name" value="FERM_central"/>
</dbReference>
<comment type="similarity">
    <text evidence="2">Belongs to the protein-tyrosine phosphatase family. Non-receptor class subfamily.</text>
</comment>
<dbReference type="InterPro" id="IPR018980">
    <property type="entry name" value="FERM_PH-like_C"/>
</dbReference>
<dbReference type="SMART" id="SM01196">
    <property type="entry name" value="FERM_C"/>
    <property type="match status" value="1"/>
</dbReference>
<evidence type="ECO:0000259" key="9">
    <source>
        <dbReference type="PROSITE" id="PS50055"/>
    </source>
</evidence>
<reference evidence="13" key="1">
    <citation type="submission" date="2022-06" db="EMBL/GenBank/DDBJ databases">
        <authorList>
            <person name="Berger JAMES D."/>
            <person name="Berger JAMES D."/>
        </authorList>
    </citation>
    <scope>NUCLEOTIDE SEQUENCE [LARGE SCALE GENOMIC DNA]</scope>
</reference>
<feature type="compositionally biased region" description="Low complexity" evidence="8">
    <location>
        <begin position="565"/>
        <end position="578"/>
    </location>
</feature>
<dbReference type="SMART" id="SM00295">
    <property type="entry name" value="B41"/>
    <property type="match status" value="1"/>
</dbReference>
<dbReference type="InterPro" id="IPR011993">
    <property type="entry name" value="PH-like_dom_sf"/>
</dbReference>
<dbReference type="Gene3D" id="2.30.42.10">
    <property type="match status" value="1"/>
</dbReference>
<proteinExistence type="inferred from homology"/>
<dbReference type="Pfam" id="PF09380">
    <property type="entry name" value="FERM_C"/>
    <property type="match status" value="1"/>
</dbReference>
<feature type="region of interest" description="Disordered" evidence="8">
    <location>
        <begin position="435"/>
        <end position="534"/>
    </location>
</feature>
<feature type="compositionally biased region" description="Low complexity" evidence="8">
    <location>
        <begin position="344"/>
        <end position="366"/>
    </location>
</feature>
<dbReference type="PROSITE" id="PS00383">
    <property type="entry name" value="TYR_PHOSPHATASE_1"/>
    <property type="match status" value="1"/>
</dbReference>
<dbReference type="PRINTS" id="PR00935">
    <property type="entry name" value="BAND41"/>
</dbReference>
<dbReference type="InterPro" id="IPR016130">
    <property type="entry name" value="Tyr_Pase_AS"/>
</dbReference>
<dbReference type="SMART" id="SM00228">
    <property type="entry name" value="PDZ"/>
    <property type="match status" value="1"/>
</dbReference>
<keyword evidence="4" id="KW-0963">Cytoplasm</keyword>
<feature type="region of interest" description="Disordered" evidence="8">
    <location>
        <begin position="841"/>
        <end position="889"/>
    </location>
</feature>
<feature type="compositionally biased region" description="Polar residues" evidence="8">
    <location>
        <begin position="438"/>
        <end position="450"/>
    </location>
</feature>
<evidence type="ECO:0000313" key="13">
    <source>
        <dbReference type="Proteomes" id="UP000050795"/>
    </source>
</evidence>
<feature type="compositionally biased region" description="Low complexity" evidence="8">
    <location>
        <begin position="612"/>
        <end position="634"/>
    </location>
</feature>
<name>A0AA85KFS9_TRIRE</name>
<dbReference type="PROSITE" id="PS50106">
    <property type="entry name" value="PDZ"/>
    <property type="match status" value="1"/>
</dbReference>
<feature type="domain" description="Tyrosine-protein phosphatase" evidence="9">
    <location>
        <begin position="1090"/>
        <end position="1373"/>
    </location>
</feature>
<dbReference type="InterPro" id="IPR029071">
    <property type="entry name" value="Ubiquitin-like_domsf"/>
</dbReference>
<dbReference type="WBParaSite" id="TREG1_85110.1">
    <property type="protein sequence ID" value="TREG1_85110.1"/>
    <property type="gene ID" value="TREG1_85110"/>
</dbReference>
<dbReference type="SUPFAM" id="SSF52799">
    <property type="entry name" value="(Phosphotyrosine protein) phosphatases II"/>
    <property type="match status" value="1"/>
</dbReference>
<dbReference type="PROSITE" id="PS50057">
    <property type="entry name" value="FERM_3"/>
    <property type="match status" value="1"/>
</dbReference>
<dbReference type="Pfam" id="PF00373">
    <property type="entry name" value="FERM_M"/>
    <property type="match status" value="1"/>
</dbReference>
<dbReference type="SMART" id="SM00404">
    <property type="entry name" value="PTPc_motif"/>
    <property type="match status" value="1"/>
</dbReference>
<evidence type="ECO:0000256" key="6">
    <source>
        <dbReference type="ARBA" id="ARBA00022912"/>
    </source>
</evidence>
<dbReference type="InterPro" id="IPR029021">
    <property type="entry name" value="Prot-tyrosine_phosphatase-like"/>
</dbReference>
<keyword evidence="7" id="KW-0206">Cytoskeleton</keyword>
<dbReference type="InterPro" id="IPR000387">
    <property type="entry name" value="Tyr_Pase_dom"/>
</dbReference>
<evidence type="ECO:0000256" key="4">
    <source>
        <dbReference type="ARBA" id="ARBA00022490"/>
    </source>
</evidence>
<dbReference type="PRINTS" id="PR00700">
    <property type="entry name" value="PRTYPHPHTASE"/>
</dbReference>
<feature type="compositionally biased region" description="Polar residues" evidence="8">
    <location>
        <begin position="858"/>
        <end position="867"/>
    </location>
</feature>
<dbReference type="CDD" id="cd14473">
    <property type="entry name" value="FERM_B-lobe"/>
    <property type="match status" value="1"/>
</dbReference>
<comment type="subcellular location">
    <subcellularLocation>
        <location evidence="1">Cytoplasm</location>
        <location evidence="1">Cytoskeleton</location>
    </subcellularLocation>
</comment>
<accession>A0AA85KFS9</accession>
<reference evidence="14" key="2">
    <citation type="submission" date="2023-11" db="UniProtKB">
        <authorList>
            <consortium name="WormBaseParasite"/>
        </authorList>
    </citation>
    <scope>IDENTIFICATION</scope>
</reference>
<dbReference type="Gene3D" id="2.30.29.30">
    <property type="entry name" value="Pleckstrin-homology domain (PH domain)/Phosphotyrosine-binding domain (PTB)"/>
    <property type="match status" value="1"/>
</dbReference>
<dbReference type="InterPro" id="IPR001478">
    <property type="entry name" value="PDZ"/>
</dbReference>
<dbReference type="PROSITE" id="PS50055">
    <property type="entry name" value="TYR_PHOSPHATASE_PTP"/>
    <property type="match status" value="1"/>
</dbReference>
<dbReference type="InterPro" id="IPR018979">
    <property type="entry name" value="FERM_N"/>
</dbReference>
<dbReference type="SUPFAM" id="SSF47031">
    <property type="entry name" value="Second domain of FERM"/>
    <property type="match status" value="1"/>
</dbReference>
<dbReference type="InterPro" id="IPR035963">
    <property type="entry name" value="FERM_2"/>
</dbReference>
<feature type="compositionally biased region" description="Polar residues" evidence="8">
    <location>
        <begin position="546"/>
        <end position="564"/>
    </location>
</feature>
<evidence type="ECO:0000256" key="8">
    <source>
        <dbReference type="SAM" id="MobiDB-lite"/>
    </source>
</evidence>
<dbReference type="InterPro" id="IPR003595">
    <property type="entry name" value="Tyr_Pase_cat"/>
</dbReference>
<protein>
    <recommendedName>
        <fullName evidence="3">protein-tyrosine-phosphatase</fullName>
        <ecNumber evidence="3">3.1.3.48</ecNumber>
    </recommendedName>
</protein>
<evidence type="ECO:0000256" key="5">
    <source>
        <dbReference type="ARBA" id="ARBA00022801"/>
    </source>
</evidence>
<sequence>MTLKFSGTYNVEAAEQVDRSVYQNSITCNIWLLDSTAVAFRVDKRCIGQALLDLTFDYLELLERDFFGLVFTIFESEEGNLIKWLDPTRRIKKQCKGVTNYTFWFRVKFYVPDPVWLQEEYTRYQFFLQVRKDILDGRLPVSRSISTQLAGLALQSELGDYSPEECRPGYVNQFRFVQNQNSEFETQASEWHRKSSSLLPAAAELEYLNVARYLDHYGVKSHVVKDEQHDLQTVTIGVSFIGISLFRENKLLQQYSWDNIAKIIFKGKKFTLHLKTPNKSMNGHLSSISGLSTSPIMKSESELKQHYRFKSAVSTKLFWQYAVSCHAFFRVREPINTTTTNRSQQHQQQQQQQQHQQPPSSPTSSTISATALYAAMSRVASGFQRYFSITRRSSLSTATPNGPVGGVGRTLSTLMELRKSSRAFDRSFARLHSRRSNHLSQISPTNNPVQNLPPLCKPDASTISPTTNLSDSNTTGNQSKSYAQIPPPGGGGGGMKNSTSVNTGMPRSSHRSALVQNRDSNNTSLANTSASASGKIKKLISLADVESSTNISRLSSQTKQTSNEVSSQKTSVNNSSSVLDKSSRLKPHKPSSPVASGDRASRLSQRRHHHSQQQQQQHQEMVSTNHSHHNNISNDAKTSSRRSQKVSVNENIDYADVDFVDSVDTINSNANNNTSNTNCSSKDFDKDDTASYWSTRRMQRLHSHSILSVGVPTTSAVTTTMTTSSSNPSASIKTHSNSNVNKVVDELDGDHLHHNRAPANTTTATTTNTTNTIVPTTSRRSRYLPTEHCINTTSSAAMTTTSNDSNVNDDMHGHKSLRTTLNYSVNRLNTSSRSQLNLANKGYEQKKEHSDIPINYDNDGNNNLQHTRSNKIPPKDQFHPGAPDSENAIPSASEVNEFNAEGLVRITIRPDSHGRFGFNVKGGIDHGMPVIVSRVGTNMPADLCIPRLSEGDQILYINNKDVSNQTHMQVVNMIRAASEQSHGSTLELLVKPSDYVTDDVNDDNPIPDSGDAPPVPPRSYQSSIRRPTLSLEKFTRGSKRLARFSLRSSTSHNLADRDHDGGVVLRNSLSGSSLLDSMIELETLLADGSLLNQFEHLPRRKSGLTMNVSRLSENSIKNRYRDISPYDQTRVVLKQGSGDYINASFVNMEYPKCGVNLRYIAAQGPLPNTYGDFWQMCWEQQVCLIVMLTAISERGRAKCHRYWPDLNHTVNFNVSTSPRIPQLRSSTDLQLKTIREEITSDVAYREFDISQLPSSRTSLQSVLRKNTETRRITQLQYISWPDHGVPNDTDQLIAFVERVQRIRGETSSPVVVHCSAGIGRTGVLIAIETSINLMERNFPVKPLELVQRMRDHRAMLIQTTGQFQFVCETILKVFHRNHAENLLKDSNALTSQS</sequence>
<feature type="domain" description="FERM" evidence="11">
    <location>
        <begin position="26"/>
        <end position="333"/>
    </location>
</feature>
<evidence type="ECO:0000256" key="7">
    <source>
        <dbReference type="ARBA" id="ARBA00023212"/>
    </source>
</evidence>
<keyword evidence="6" id="KW-0904">Protein phosphatase</keyword>
<evidence type="ECO:0000313" key="14">
    <source>
        <dbReference type="WBParaSite" id="TREG1_85110.1"/>
    </source>
</evidence>
<dbReference type="SMART" id="SM00194">
    <property type="entry name" value="PTPc"/>
    <property type="match status" value="1"/>
</dbReference>
<dbReference type="PROSITE" id="PS50056">
    <property type="entry name" value="TYR_PHOSPHATASE_2"/>
    <property type="match status" value="1"/>
</dbReference>
<feature type="region of interest" description="Disordered" evidence="8">
    <location>
        <begin position="338"/>
        <end position="366"/>
    </location>
</feature>
<dbReference type="SUPFAM" id="SSF50729">
    <property type="entry name" value="PH domain-like"/>
    <property type="match status" value="1"/>
</dbReference>
<dbReference type="Gene3D" id="1.20.80.10">
    <property type="match status" value="1"/>
</dbReference>
<feature type="domain" description="PDZ" evidence="12">
    <location>
        <begin position="905"/>
        <end position="979"/>
    </location>
</feature>
<dbReference type="InterPro" id="IPR000242">
    <property type="entry name" value="PTP_cat"/>
</dbReference>
<evidence type="ECO:0000256" key="2">
    <source>
        <dbReference type="ARBA" id="ARBA00009649"/>
    </source>
</evidence>
<feature type="region of interest" description="Disordered" evidence="8">
    <location>
        <begin position="546"/>
        <end position="646"/>
    </location>
</feature>
<dbReference type="SUPFAM" id="SSF50156">
    <property type="entry name" value="PDZ domain-like"/>
    <property type="match status" value="1"/>
</dbReference>
<feature type="region of interest" description="Disordered" evidence="8">
    <location>
        <begin position="997"/>
        <end position="1026"/>
    </location>
</feature>
<dbReference type="Pfam" id="PF00102">
    <property type="entry name" value="Y_phosphatase"/>
    <property type="match status" value="1"/>
</dbReference>
<dbReference type="Proteomes" id="UP000050795">
    <property type="component" value="Unassembled WGS sequence"/>
</dbReference>
<dbReference type="InterPro" id="IPR014352">
    <property type="entry name" value="FERM/acyl-CoA-bd_prot_sf"/>
</dbReference>
<dbReference type="SUPFAM" id="SSF54236">
    <property type="entry name" value="Ubiquitin-like"/>
    <property type="match status" value="1"/>
</dbReference>
<dbReference type="GO" id="GO:0004725">
    <property type="term" value="F:protein tyrosine phosphatase activity"/>
    <property type="evidence" value="ECO:0007669"/>
    <property type="project" value="UniProtKB-EC"/>
</dbReference>
<dbReference type="InterPro" id="IPR019749">
    <property type="entry name" value="Band_41_domain"/>
</dbReference>
<dbReference type="PANTHER" id="PTHR45706:SF4">
    <property type="entry name" value="TYROSINE-PROTEIN PHOSPHATASE"/>
    <property type="match status" value="1"/>
</dbReference>
<feature type="compositionally biased region" description="Low complexity" evidence="8">
    <location>
        <begin position="520"/>
        <end position="533"/>
    </location>
</feature>
<keyword evidence="13" id="KW-1185">Reference proteome</keyword>